<gene>
    <name evidence="21" type="ORF">GMDG_03401</name>
</gene>
<reference evidence="22" key="1">
    <citation type="submission" date="2010-09" db="EMBL/GenBank/DDBJ databases">
        <title>The genome sequence of Geomyces destructans 20631-21.</title>
        <authorList>
            <consortium name="The Broad Institute Genome Sequencing Platform"/>
            <person name="Cuomo C.A."/>
            <person name="Blehert D.S."/>
            <person name="Lorch J.M."/>
            <person name="Young S.K."/>
            <person name="Zeng Q."/>
            <person name="Gargeya S."/>
            <person name="Fitzgerald M."/>
            <person name="Haas B."/>
            <person name="Abouelleil A."/>
            <person name="Alvarado L."/>
            <person name="Arachchi H.M."/>
            <person name="Berlin A."/>
            <person name="Brown A."/>
            <person name="Chapman S.B."/>
            <person name="Chen Z."/>
            <person name="Dunbar C."/>
            <person name="Freedman E."/>
            <person name="Gearin G."/>
            <person name="Gellesch M."/>
            <person name="Goldberg J."/>
            <person name="Griggs A."/>
            <person name="Gujja S."/>
            <person name="Heiman D."/>
            <person name="Howarth C."/>
            <person name="Larson L."/>
            <person name="Lui A."/>
            <person name="MacDonald P.J.P."/>
            <person name="Montmayeur A."/>
            <person name="Murphy C."/>
            <person name="Neiman D."/>
            <person name="Pearson M."/>
            <person name="Priest M."/>
            <person name="Roberts A."/>
            <person name="Saif S."/>
            <person name="Shea T."/>
            <person name="Shenoy N."/>
            <person name="Sisk P."/>
            <person name="Stolte C."/>
            <person name="Sykes S."/>
            <person name="Wortman J."/>
            <person name="Nusbaum C."/>
            <person name="Birren B."/>
        </authorList>
    </citation>
    <scope>NUCLEOTIDE SEQUENCE [LARGE SCALE GENOMIC DNA]</scope>
    <source>
        <strain evidence="22">ATCC MYA-4855 / 20631-21</strain>
    </source>
</reference>
<feature type="compositionally biased region" description="Polar residues" evidence="18">
    <location>
        <begin position="22"/>
        <end position="34"/>
    </location>
</feature>
<dbReference type="InterPro" id="IPR036397">
    <property type="entry name" value="RNaseH_sf"/>
</dbReference>
<evidence type="ECO:0000256" key="14">
    <source>
        <dbReference type="ARBA" id="ARBA00036634"/>
    </source>
</evidence>
<feature type="region of interest" description="Disordered" evidence="18">
    <location>
        <begin position="265"/>
        <end position="361"/>
    </location>
</feature>
<name>L8G792_PSED2</name>
<evidence type="ECO:0000256" key="5">
    <source>
        <dbReference type="ARBA" id="ARBA00022673"/>
    </source>
</evidence>
<dbReference type="Proteomes" id="UP000011064">
    <property type="component" value="Unassembled WGS sequence"/>
</dbReference>
<feature type="compositionally biased region" description="Basic and acidic residues" evidence="18">
    <location>
        <begin position="304"/>
        <end position="320"/>
    </location>
</feature>
<dbReference type="OrthoDB" id="278338at2759"/>
<dbReference type="PANTHER" id="PTHR13462:SF10">
    <property type="entry name" value="CALCIUM UNIPORTER PROTEIN, MITOCHONDRIAL"/>
    <property type="match status" value="1"/>
</dbReference>
<proteinExistence type="inferred from homology"/>
<dbReference type="VEuPathDB" id="FungiDB:GMDG_03401"/>
<evidence type="ECO:0000256" key="9">
    <source>
        <dbReference type="ARBA" id="ARBA00022989"/>
    </source>
</evidence>
<dbReference type="GO" id="GO:0005262">
    <property type="term" value="F:calcium channel activity"/>
    <property type="evidence" value="ECO:0007669"/>
    <property type="project" value="UniProtKB-KW"/>
</dbReference>
<evidence type="ECO:0000256" key="19">
    <source>
        <dbReference type="SAM" id="Phobius"/>
    </source>
</evidence>
<dbReference type="InterPro" id="IPR012337">
    <property type="entry name" value="RNaseH-like_sf"/>
</dbReference>
<dbReference type="Pfam" id="PF04678">
    <property type="entry name" value="MCU"/>
    <property type="match status" value="1"/>
</dbReference>
<dbReference type="EMBL" id="GL573222">
    <property type="protein sequence ID" value="ELR08719.1"/>
    <property type="molecule type" value="Genomic_DNA"/>
</dbReference>
<dbReference type="STRING" id="658429.L8G792"/>
<dbReference type="Gene3D" id="3.30.420.10">
    <property type="entry name" value="Ribonuclease H-like superfamily/Ribonuclease H"/>
    <property type="match status" value="1"/>
</dbReference>
<feature type="region of interest" description="Disordered" evidence="18">
    <location>
        <begin position="19"/>
        <end position="52"/>
    </location>
</feature>
<dbReference type="InParanoid" id="L8G792"/>
<evidence type="ECO:0000256" key="4">
    <source>
        <dbReference type="ARBA" id="ARBA00022568"/>
    </source>
</evidence>
<evidence type="ECO:0000256" key="15">
    <source>
        <dbReference type="ARBA" id="ARBA00044966"/>
    </source>
</evidence>
<dbReference type="PANTHER" id="PTHR13462">
    <property type="entry name" value="CALCIUM UNIPORTER PROTEIN, MITOCHONDRIAL"/>
    <property type="match status" value="1"/>
</dbReference>
<protein>
    <recommendedName>
        <fullName evidence="16">Calcium uniporter protein, mitochondrial</fullName>
    </recommendedName>
</protein>
<dbReference type="InterPro" id="IPR006769">
    <property type="entry name" value="MCU_C"/>
</dbReference>
<evidence type="ECO:0000256" key="10">
    <source>
        <dbReference type="ARBA" id="ARBA00023065"/>
    </source>
</evidence>
<dbReference type="InterPro" id="IPR039055">
    <property type="entry name" value="MCU_fam"/>
</dbReference>
<dbReference type="GO" id="GO:0003676">
    <property type="term" value="F:nucleic acid binding"/>
    <property type="evidence" value="ECO:0007669"/>
    <property type="project" value="InterPro"/>
</dbReference>
<comment type="subcellular location">
    <subcellularLocation>
        <location evidence="1">Mitochondrion inner membrane</location>
        <topology evidence="1">Multi-pass membrane protein</topology>
    </subcellularLocation>
</comment>
<keyword evidence="6 19" id="KW-0812">Transmembrane</keyword>
<evidence type="ECO:0000313" key="22">
    <source>
        <dbReference type="Proteomes" id="UP000011064"/>
    </source>
</evidence>
<evidence type="ECO:0000256" key="17">
    <source>
        <dbReference type="ARBA" id="ARBA00045938"/>
    </source>
</evidence>
<feature type="compositionally biased region" description="Basic and acidic residues" evidence="18">
    <location>
        <begin position="281"/>
        <end position="295"/>
    </location>
</feature>
<dbReference type="GO" id="GO:1990246">
    <property type="term" value="C:uniplex complex"/>
    <property type="evidence" value="ECO:0007669"/>
    <property type="project" value="TreeGrafter"/>
</dbReference>
<keyword evidence="12 19" id="KW-0472">Membrane</keyword>
<evidence type="ECO:0000256" key="7">
    <source>
        <dbReference type="ARBA" id="ARBA00022792"/>
    </source>
</evidence>
<keyword evidence="4" id="KW-0109">Calcium transport</keyword>
<feature type="region of interest" description="Disordered" evidence="18">
    <location>
        <begin position="732"/>
        <end position="761"/>
    </location>
</feature>
<comment type="function">
    <text evidence="17">Highly selective calcium channel localized to the inner mitochondrial membrane, which mediates calcium uptake into the mitochondrial matrix. Mitochondrial calcium homeostasis plays key roles in cellular physiology and regulates ATP production, cytoplasmic calcium signals and activation of cell death pathways. Sufficient to operate as a pore-forming channel without the need of calcium-sensor or auxiliary subunit.</text>
</comment>
<comment type="similarity">
    <text evidence="2">Belongs to the MCU (TC 1.A.77) family.</text>
</comment>
<evidence type="ECO:0000313" key="21">
    <source>
        <dbReference type="EMBL" id="ELR08719.1"/>
    </source>
</evidence>
<feature type="domain" description="Calcium uniporter protein C-terminal" evidence="20">
    <location>
        <begin position="572"/>
        <end position="693"/>
    </location>
</feature>
<dbReference type="GO" id="GO:0051560">
    <property type="term" value="P:mitochondrial calcium ion homeostasis"/>
    <property type="evidence" value="ECO:0007669"/>
    <property type="project" value="InterPro"/>
</dbReference>
<dbReference type="GO" id="GO:0036444">
    <property type="term" value="P:calcium import into the mitochondrion"/>
    <property type="evidence" value="ECO:0007669"/>
    <property type="project" value="TreeGrafter"/>
</dbReference>
<evidence type="ECO:0000256" key="8">
    <source>
        <dbReference type="ARBA" id="ARBA00022837"/>
    </source>
</evidence>
<keyword evidence="3" id="KW-0813">Transport</keyword>
<keyword evidence="22" id="KW-1185">Reference proteome</keyword>
<keyword evidence="11" id="KW-0496">Mitochondrion</keyword>
<evidence type="ECO:0000256" key="12">
    <source>
        <dbReference type="ARBA" id="ARBA00023136"/>
    </source>
</evidence>
<keyword evidence="5" id="KW-0107">Calcium channel</keyword>
<accession>L8G792</accession>
<feature type="transmembrane region" description="Helical" evidence="19">
    <location>
        <begin position="640"/>
        <end position="658"/>
    </location>
</feature>
<dbReference type="HOGENOM" id="CLU_384550_0_0_1"/>
<dbReference type="GO" id="GO:0015292">
    <property type="term" value="F:uniporter activity"/>
    <property type="evidence" value="ECO:0007669"/>
    <property type="project" value="TreeGrafter"/>
</dbReference>
<organism evidence="21 22">
    <name type="scientific">Pseudogymnoascus destructans (strain ATCC MYA-4855 / 20631-21)</name>
    <name type="common">Bat white-nose syndrome fungus</name>
    <name type="synonym">Geomyces destructans</name>
    <dbReference type="NCBI Taxonomy" id="658429"/>
    <lineage>
        <taxon>Eukaryota</taxon>
        <taxon>Fungi</taxon>
        <taxon>Dikarya</taxon>
        <taxon>Ascomycota</taxon>
        <taxon>Pezizomycotina</taxon>
        <taxon>Leotiomycetes</taxon>
        <taxon>Thelebolales</taxon>
        <taxon>Thelebolaceae</taxon>
        <taxon>Pseudogymnoascus</taxon>
    </lineage>
</organism>
<sequence>MHLVVTALYQFSRFTSLPLRKPTSSTSTASRGQPSQPPLLAEPRSKPSSNLSPTIPKVVFDIRNDSEALFSPFQISVNGIKDLQLMELATRKGSQTFVSSLAKCIEKASPMSIVAEAEWRLAKERSLRLFDPKKRGRYEVFDKRPLEIVQYCQQDVAVLPALYGVYNTTLRQTGQALWRVRIRGETENRIKLSQSPRYNGNLESAAAQGWDDQQVERWIDSWNDDILMEHMLGTSVLNENDEWVDAPRSGIDDYLDYLENLDEDGGEEQDAIRRVGAQRWKPREDKYKAQEKELNGKGMELQEEERSPSDDAEGGEKENKSSSNGYLDDEIGSARERQARTPWQREGPESPPVRKLRSAGAMTKGKLLTTPSRLLKLILPLTTLDKNSDRKDIEPLALLVHPQQPLSYLGRLIQSELPMLKNKDGQDKIPKVWFRAEDSAQEEESEDGKHDSHKVDDIQAGVEEGIDEHMVDGKLVKTGKISKDDLEDSFHGENIAKSLRGGPGEGGIETYSGLGHDQPSAAEKKRKFVRWSTSTEIGDFIRDAARGKEFAIEIEGSREGDICVGVPSFADRTHYLRVRLRKLARRLDGMAKIKKECDDLAHRSAQRLAMGGFGILVAWWASIYHFTFQTDYGWDTMEPITYLAGLSTIMIGYLYFLWHNREVSYRSALHATVSHQQNRLYTVRGLDIGTWESLVEEANSLRKEVKKVAEEYDVEWNEMQDEASEIVHEALRKERRKKERARDDDEDKEDDDSEGKGSTKD</sequence>
<evidence type="ECO:0000256" key="16">
    <source>
        <dbReference type="ARBA" id="ARBA00044981"/>
    </source>
</evidence>
<evidence type="ECO:0000256" key="3">
    <source>
        <dbReference type="ARBA" id="ARBA00022448"/>
    </source>
</evidence>
<keyword evidence="9 19" id="KW-1133">Transmembrane helix</keyword>
<dbReference type="SUPFAM" id="SSF53098">
    <property type="entry name" value="Ribonuclease H-like"/>
    <property type="match status" value="1"/>
</dbReference>
<evidence type="ECO:0000256" key="6">
    <source>
        <dbReference type="ARBA" id="ARBA00022692"/>
    </source>
</evidence>
<keyword evidence="7" id="KW-0999">Mitochondrion inner membrane</keyword>
<keyword evidence="10" id="KW-0406">Ion transport</keyword>
<evidence type="ECO:0000256" key="1">
    <source>
        <dbReference type="ARBA" id="ARBA00004448"/>
    </source>
</evidence>
<comment type="catalytic activity">
    <reaction evidence="14">
        <text>Ca(2+)(in) = Ca(2+)(out)</text>
        <dbReference type="Rhea" id="RHEA:29671"/>
        <dbReference type="ChEBI" id="CHEBI:29108"/>
    </reaction>
</comment>
<keyword evidence="13" id="KW-0407">Ion channel</keyword>
<dbReference type="AlphaFoldDB" id="L8G792"/>
<evidence type="ECO:0000256" key="13">
    <source>
        <dbReference type="ARBA" id="ARBA00023303"/>
    </source>
</evidence>
<evidence type="ECO:0000256" key="11">
    <source>
        <dbReference type="ARBA" id="ARBA00023128"/>
    </source>
</evidence>
<feature type="compositionally biased region" description="Acidic residues" evidence="18">
    <location>
        <begin position="744"/>
        <end position="753"/>
    </location>
</feature>
<keyword evidence="8" id="KW-0106">Calcium</keyword>
<feature type="transmembrane region" description="Helical" evidence="19">
    <location>
        <begin position="608"/>
        <end position="628"/>
    </location>
</feature>
<evidence type="ECO:0000259" key="20">
    <source>
        <dbReference type="Pfam" id="PF04678"/>
    </source>
</evidence>
<comment type="subunit">
    <text evidence="15">Homotetramer, assembles in a dimer or dimers configuration with two interfaces.</text>
</comment>
<evidence type="ECO:0000256" key="18">
    <source>
        <dbReference type="SAM" id="MobiDB-lite"/>
    </source>
</evidence>
<evidence type="ECO:0000256" key="2">
    <source>
        <dbReference type="ARBA" id="ARBA00005653"/>
    </source>
</evidence>